<dbReference type="InterPro" id="IPR008927">
    <property type="entry name" value="6-PGluconate_DH-like_C_sf"/>
</dbReference>
<dbReference type="Gene3D" id="1.10.3730.10">
    <property type="entry name" value="ProC C-terminal domain-like"/>
    <property type="match status" value="1"/>
</dbReference>
<dbReference type="PANTHER" id="PTHR11645:SF0">
    <property type="entry name" value="PYRROLINE-5-CARBOXYLATE REDUCTASE 3"/>
    <property type="match status" value="1"/>
</dbReference>
<dbReference type="PANTHER" id="PTHR11645">
    <property type="entry name" value="PYRROLINE-5-CARBOXYLATE REDUCTASE"/>
    <property type="match status" value="1"/>
</dbReference>
<dbReference type="NCBIfam" id="TIGR00112">
    <property type="entry name" value="proC"/>
    <property type="match status" value="1"/>
</dbReference>
<dbReference type="PIRSF" id="PIRSF000193">
    <property type="entry name" value="Pyrrol-5-carb_rd"/>
    <property type="match status" value="1"/>
</dbReference>
<gene>
    <name evidence="5" type="primary">proC</name>
    <name evidence="10" type="ORF">J2Z71_000014</name>
</gene>
<organism evidence="10 11">
    <name type="scientific">Peptoniphilus stercorisuis</name>
    <dbReference type="NCBI Taxonomy" id="1436965"/>
    <lineage>
        <taxon>Bacteria</taxon>
        <taxon>Bacillati</taxon>
        <taxon>Bacillota</taxon>
        <taxon>Tissierellia</taxon>
        <taxon>Tissierellales</taxon>
        <taxon>Peptoniphilaceae</taxon>
        <taxon>Peptoniphilus</taxon>
    </lineage>
</organism>
<comment type="function">
    <text evidence="5">Catalyzes the reduction of 1-pyrroline-5-carboxylate (PCA) to L-proline.</text>
</comment>
<evidence type="ECO:0000259" key="9">
    <source>
        <dbReference type="Pfam" id="PF14748"/>
    </source>
</evidence>
<accession>A0ABS4KD09</accession>
<dbReference type="Pfam" id="PF03807">
    <property type="entry name" value="F420_oxidored"/>
    <property type="match status" value="1"/>
</dbReference>
<dbReference type="EC" id="1.5.1.2" evidence="5 6"/>
<dbReference type="RefSeq" id="WP_210059806.1">
    <property type="nucleotide sequence ID" value="NZ_JAGGLJ010000001.1"/>
</dbReference>
<comment type="pathway">
    <text evidence="5 7">Amino-acid biosynthesis; L-proline biosynthesis; L-proline from L-glutamate 5-semialdehyde: step 1/1.</text>
</comment>
<dbReference type="PROSITE" id="PS00521">
    <property type="entry name" value="P5CR"/>
    <property type="match status" value="1"/>
</dbReference>
<evidence type="ECO:0000259" key="8">
    <source>
        <dbReference type="Pfam" id="PF03807"/>
    </source>
</evidence>
<keyword evidence="5" id="KW-0963">Cytoplasm</keyword>
<evidence type="ECO:0000256" key="7">
    <source>
        <dbReference type="RuleBase" id="RU003903"/>
    </source>
</evidence>
<dbReference type="GO" id="GO:0004735">
    <property type="term" value="F:pyrroline-5-carboxylate reductase activity"/>
    <property type="evidence" value="ECO:0007669"/>
    <property type="project" value="UniProtKB-EC"/>
</dbReference>
<name>A0ABS4KD09_9FIRM</name>
<keyword evidence="3 5" id="KW-0521">NADP</keyword>
<dbReference type="InterPro" id="IPR029036">
    <property type="entry name" value="P5CR_dimer"/>
</dbReference>
<dbReference type="Gene3D" id="3.40.50.720">
    <property type="entry name" value="NAD(P)-binding Rossmann-like Domain"/>
    <property type="match status" value="1"/>
</dbReference>
<keyword evidence="11" id="KW-1185">Reference proteome</keyword>
<keyword evidence="2 5" id="KW-0641">Proline biosynthesis</keyword>
<dbReference type="InterPro" id="IPR036291">
    <property type="entry name" value="NAD(P)-bd_dom_sf"/>
</dbReference>
<comment type="catalytic activity">
    <reaction evidence="5">
        <text>L-proline + NAD(+) = (S)-1-pyrroline-5-carboxylate + NADH + 2 H(+)</text>
        <dbReference type="Rhea" id="RHEA:14105"/>
        <dbReference type="ChEBI" id="CHEBI:15378"/>
        <dbReference type="ChEBI" id="CHEBI:17388"/>
        <dbReference type="ChEBI" id="CHEBI:57540"/>
        <dbReference type="ChEBI" id="CHEBI:57945"/>
        <dbReference type="ChEBI" id="CHEBI:60039"/>
        <dbReference type="EC" id="1.5.1.2"/>
    </reaction>
</comment>
<comment type="caution">
    <text evidence="10">The sequence shown here is derived from an EMBL/GenBank/DDBJ whole genome shotgun (WGS) entry which is preliminary data.</text>
</comment>
<dbReference type="Proteomes" id="UP001519306">
    <property type="component" value="Unassembled WGS sequence"/>
</dbReference>
<evidence type="ECO:0000256" key="5">
    <source>
        <dbReference type="HAMAP-Rule" id="MF_01925"/>
    </source>
</evidence>
<dbReference type="InterPro" id="IPR053790">
    <property type="entry name" value="P5CR-like_CS"/>
</dbReference>
<dbReference type="HAMAP" id="MF_01925">
    <property type="entry name" value="P5C_reductase"/>
    <property type="match status" value="1"/>
</dbReference>
<dbReference type="EMBL" id="JAGGLJ010000001">
    <property type="protein sequence ID" value="MBP2024499.1"/>
    <property type="molecule type" value="Genomic_DNA"/>
</dbReference>
<dbReference type="SUPFAM" id="SSF51735">
    <property type="entry name" value="NAD(P)-binding Rossmann-fold domains"/>
    <property type="match status" value="1"/>
</dbReference>
<comment type="subcellular location">
    <subcellularLocation>
        <location evidence="5">Cytoplasm</location>
    </subcellularLocation>
</comment>
<evidence type="ECO:0000256" key="4">
    <source>
        <dbReference type="ARBA" id="ARBA00023002"/>
    </source>
</evidence>
<evidence type="ECO:0000313" key="11">
    <source>
        <dbReference type="Proteomes" id="UP001519306"/>
    </source>
</evidence>
<dbReference type="SUPFAM" id="SSF48179">
    <property type="entry name" value="6-phosphogluconate dehydrogenase C-terminal domain-like"/>
    <property type="match status" value="1"/>
</dbReference>
<dbReference type="Pfam" id="PF14748">
    <property type="entry name" value="P5CR_dimer"/>
    <property type="match status" value="1"/>
</dbReference>
<proteinExistence type="inferred from homology"/>
<keyword evidence="5 7" id="KW-0028">Amino-acid biosynthesis</keyword>
<evidence type="ECO:0000256" key="2">
    <source>
        <dbReference type="ARBA" id="ARBA00022650"/>
    </source>
</evidence>
<evidence type="ECO:0000256" key="1">
    <source>
        <dbReference type="ARBA" id="ARBA00005525"/>
    </source>
</evidence>
<reference evidence="10 11" key="1">
    <citation type="submission" date="2021-03" db="EMBL/GenBank/DDBJ databases">
        <title>Genomic Encyclopedia of Type Strains, Phase IV (KMG-IV): sequencing the most valuable type-strain genomes for metagenomic binning, comparative biology and taxonomic classification.</title>
        <authorList>
            <person name="Goeker M."/>
        </authorList>
    </citation>
    <scope>NUCLEOTIDE SEQUENCE [LARGE SCALE GENOMIC DNA]</scope>
    <source>
        <strain evidence="10 11">DSM 27563</strain>
    </source>
</reference>
<comment type="similarity">
    <text evidence="1 5 7">Belongs to the pyrroline-5-carboxylate reductase family.</text>
</comment>
<evidence type="ECO:0000256" key="6">
    <source>
        <dbReference type="NCBIfam" id="TIGR00112"/>
    </source>
</evidence>
<feature type="domain" description="Pyrroline-5-carboxylate reductase dimerisation" evidence="9">
    <location>
        <begin position="157"/>
        <end position="260"/>
    </location>
</feature>
<feature type="domain" description="Pyrroline-5-carboxylate reductase catalytic N-terminal" evidence="8">
    <location>
        <begin position="3"/>
        <end position="94"/>
    </location>
</feature>
<evidence type="ECO:0000256" key="3">
    <source>
        <dbReference type="ARBA" id="ARBA00022857"/>
    </source>
</evidence>
<comment type="catalytic activity">
    <reaction evidence="5 7">
        <text>L-proline + NADP(+) = (S)-1-pyrroline-5-carboxylate + NADPH + 2 H(+)</text>
        <dbReference type="Rhea" id="RHEA:14109"/>
        <dbReference type="ChEBI" id="CHEBI:15378"/>
        <dbReference type="ChEBI" id="CHEBI:17388"/>
        <dbReference type="ChEBI" id="CHEBI:57783"/>
        <dbReference type="ChEBI" id="CHEBI:58349"/>
        <dbReference type="ChEBI" id="CHEBI:60039"/>
        <dbReference type="EC" id="1.5.1.2"/>
    </reaction>
</comment>
<keyword evidence="4 5" id="KW-0560">Oxidoreductase</keyword>
<sequence>MKKIGIIGVGNMGGAIATALCKNKYDLILSNHSKKNLEKFENFENIKTTTSNIEVAKESDYIILAVKPNIYEKVINEINEYLTSDKVFISIAAGFSIKSLEEMLPNRKIVMTMPNTPAMVEEAITAICPNSLIDEKEIQDIVEIFSSFGIAQVLDEMYFPAFSGSCGCLPAYVYMFIEAASDAAVLNGMKRADAYKFIAQSVLGSAKMLLETNLHPGELKDMVTSPGGTTIEGVKALEDNGFRSAIISAIDASVKKSKNMGK</sequence>
<dbReference type="InterPro" id="IPR000304">
    <property type="entry name" value="Pyrroline-COOH_reductase"/>
</dbReference>
<evidence type="ECO:0000313" key="10">
    <source>
        <dbReference type="EMBL" id="MBP2024499.1"/>
    </source>
</evidence>
<protein>
    <recommendedName>
        <fullName evidence="5 6">Pyrroline-5-carboxylate reductase</fullName>
        <shortName evidence="5">P5C reductase</shortName>
        <shortName evidence="5">P5CR</shortName>
        <ecNumber evidence="5 6">1.5.1.2</ecNumber>
    </recommendedName>
    <alternativeName>
        <fullName evidence="5">PCA reductase</fullName>
    </alternativeName>
</protein>
<dbReference type="InterPro" id="IPR028939">
    <property type="entry name" value="P5C_Rdtase_cat_N"/>
</dbReference>